<dbReference type="RefSeq" id="WP_343967077.1">
    <property type="nucleotide sequence ID" value="NZ_BAABAA010000007.1"/>
</dbReference>
<dbReference type="PANTHER" id="PTHR34203:SF15">
    <property type="entry name" value="SLL1173 PROTEIN"/>
    <property type="match status" value="1"/>
</dbReference>
<evidence type="ECO:0000313" key="3">
    <source>
        <dbReference type="Proteomes" id="UP001501222"/>
    </source>
</evidence>
<feature type="domain" description="Methyltransferase FkbM" evidence="1">
    <location>
        <begin position="123"/>
        <end position="285"/>
    </location>
</feature>
<organism evidence="2 3">
    <name type="scientific">Kribbella ginsengisoli</name>
    <dbReference type="NCBI Taxonomy" id="363865"/>
    <lineage>
        <taxon>Bacteria</taxon>
        <taxon>Bacillati</taxon>
        <taxon>Actinomycetota</taxon>
        <taxon>Actinomycetes</taxon>
        <taxon>Propionibacteriales</taxon>
        <taxon>Kribbellaceae</taxon>
        <taxon>Kribbella</taxon>
    </lineage>
</organism>
<dbReference type="InterPro" id="IPR006342">
    <property type="entry name" value="FkbM_mtfrase"/>
</dbReference>
<accession>A0ABP6Y3H2</accession>
<evidence type="ECO:0000259" key="1">
    <source>
        <dbReference type="Pfam" id="PF05050"/>
    </source>
</evidence>
<dbReference type="Proteomes" id="UP001501222">
    <property type="component" value="Unassembled WGS sequence"/>
</dbReference>
<keyword evidence="3" id="KW-1185">Reference proteome</keyword>
<name>A0ABP6Y3H2_9ACTN</name>
<evidence type="ECO:0000313" key="2">
    <source>
        <dbReference type="EMBL" id="GAA3576110.1"/>
    </source>
</evidence>
<reference evidence="3" key="1">
    <citation type="journal article" date="2019" name="Int. J. Syst. Evol. Microbiol.">
        <title>The Global Catalogue of Microorganisms (GCM) 10K type strain sequencing project: providing services to taxonomists for standard genome sequencing and annotation.</title>
        <authorList>
            <consortium name="The Broad Institute Genomics Platform"/>
            <consortium name="The Broad Institute Genome Sequencing Center for Infectious Disease"/>
            <person name="Wu L."/>
            <person name="Ma J."/>
        </authorList>
    </citation>
    <scope>NUCLEOTIDE SEQUENCE [LARGE SCALE GENOMIC DNA]</scope>
    <source>
        <strain evidence="3">JCM 16928</strain>
    </source>
</reference>
<dbReference type="EMBL" id="BAABAA010000007">
    <property type="protein sequence ID" value="GAA3576110.1"/>
    <property type="molecule type" value="Genomic_DNA"/>
</dbReference>
<sequence length="313" mass="34643">MEYRDGVVRRVAWEVPHAAGRSLGVDAARRLARVMGSAEGLTEAGVTRIANRISPRVADQNPRLVKIPPEWAATDIAVRRQGLRWRLDLRDNLQAVLYYAGRYEPAVTRFLRAELKPDDVVLDIGANIGLHSLGAARQLRELGGGKVIAFEPAADSLDKLRAAAELNGLADLITLVPVALGERKYKAALHADSRYDPADSGVRSLQADGEVVQDVPVIRLDDWVREQALDRVDVVKLDVEGSEAAALAGATRTLIRFLPRAVLVEDKNPALRRRLHTALDELGYRSTGATFDHNTLFRPDRTDREVLRRHSLR</sequence>
<dbReference type="InterPro" id="IPR052514">
    <property type="entry name" value="SAM-dependent_MTase"/>
</dbReference>
<comment type="caution">
    <text evidence="2">The sequence shown here is derived from an EMBL/GenBank/DDBJ whole genome shotgun (WGS) entry which is preliminary data.</text>
</comment>
<dbReference type="Pfam" id="PF05050">
    <property type="entry name" value="Methyltransf_21"/>
    <property type="match status" value="1"/>
</dbReference>
<gene>
    <name evidence="2" type="ORF">GCM10022235_52380</name>
</gene>
<dbReference type="InterPro" id="IPR029063">
    <property type="entry name" value="SAM-dependent_MTases_sf"/>
</dbReference>
<dbReference type="NCBIfam" id="TIGR01444">
    <property type="entry name" value="fkbM_fam"/>
    <property type="match status" value="1"/>
</dbReference>
<dbReference type="PANTHER" id="PTHR34203">
    <property type="entry name" value="METHYLTRANSFERASE, FKBM FAMILY PROTEIN"/>
    <property type="match status" value="1"/>
</dbReference>
<protein>
    <recommendedName>
        <fullName evidence="1">Methyltransferase FkbM domain-containing protein</fullName>
    </recommendedName>
</protein>
<dbReference type="SUPFAM" id="SSF53335">
    <property type="entry name" value="S-adenosyl-L-methionine-dependent methyltransferases"/>
    <property type="match status" value="1"/>
</dbReference>
<proteinExistence type="predicted"/>
<dbReference type="Gene3D" id="3.40.50.150">
    <property type="entry name" value="Vaccinia Virus protein VP39"/>
    <property type="match status" value="1"/>
</dbReference>